<feature type="compositionally biased region" description="Polar residues" evidence="3">
    <location>
        <begin position="701"/>
        <end position="711"/>
    </location>
</feature>
<accession>A0A1V8SB15</accession>
<dbReference type="CDD" id="cd09535">
    <property type="entry name" value="SAM_BOI-like_fungal"/>
    <property type="match status" value="1"/>
</dbReference>
<dbReference type="InterPro" id="IPR001849">
    <property type="entry name" value="PH_domain"/>
</dbReference>
<protein>
    <recommendedName>
        <fullName evidence="9">Polarized growth protein Boi2</fullName>
    </recommendedName>
</protein>
<evidence type="ECO:0000256" key="1">
    <source>
        <dbReference type="ARBA" id="ARBA00022443"/>
    </source>
</evidence>
<feature type="region of interest" description="Disordered" evidence="3">
    <location>
        <begin position="818"/>
        <end position="843"/>
    </location>
</feature>
<dbReference type="Gene3D" id="1.10.150.50">
    <property type="entry name" value="Transcription Factor, Ets-1"/>
    <property type="match status" value="1"/>
</dbReference>
<dbReference type="PROSITE" id="PS50002">
    <property type="entry name" value="SH3"/>
    <property type="match status" value="1"/>
</dbReference>
<dbReference type="FunCoup" id="A0A1V8SB15">
    <property type="interactions" value="288"/>
</dbReference>
<dbReference type="InterPro" id="IPR013761">
    <property type="entry name" value="SAM/pointed_sf"/>
</dbReference>
<name>A0A1V8SB15_9PEZI</name>
<dbReference type="SUPFAM" id="SSF50729">
    <property type="entry name" value="PH domain-like"/>
    <property type="match status" value="1"/>
</dbReference>
<dbReference type="GO" id="GO:0030036">
    <property type="term" value="P:actin cytoskeleton organization"/>
    <property type="evidence" value="ECO:0007669"/>
    <property type="project" value="TreeGrafter"/>
</dbReference>
<feature type="compositionally biased region" description="Polar residues" evidence="3">
    <location>
        <begin position="823"/>
        <end position="837"/>
    </location>
</feature>
<dbReference type="Gene3D" id="2.30.30.40">
    <property type="entry name" value="SH3 Domains"/>
    <property type="match status" value="1"/>
</dbReference>
<feature type="compositionally biased region" description="Polar residues" evidence="3">
    <location>
        <begin position="137"/>
        <end position="155"/>
    </location>
</feature>
<dbReference type="FunFam" id="1.10.150.50:FF:000082">
    <property type="entry name" value="Polarized growth protein boi2"/>
    <property type="match status" value="1"/>
</dbReference>
<dbReference type="SMART" id="SM00233">
    <property type="entry name" value="PH"/>
    <property type="match status" value="1"/>
</dbReference>
<dbReference type="Pfam" id="PF00169">
    <property type="entry name" value="PH"/>
    <property type="match status" value="1"/>
</dbReference>
<feature type="region of interest" description="Disordered" evidence="3">
    <location>
        <begin position="964"/>
        <end position="1031"/>
    </location>
</feature>
<keyword evidence="1 2" id="KW-0728">SH3 domain</keyword>
<proteinExistence type="predicted"/>
<evidence type="ECO:0000259" key="4">
    <source>
        <dbReference type="PROSITE" id="PS50002"/>
    </source>
</evidence>
<feature type="compositionally biased region" description="Basic and acidic residues" evidence="3">
    <location>
        <begin position="650"/>
        <end position="660"/>
    </location>
</feature>
<dbReference type="AlphaFoldDB" id="A0A1V8SB15"/>
<evidence type="ECO:0000259" key="6">
    <source>
        <dbReference type="PROSITE" id="PS50105"/>
    </source>
</evidence>
<evidence type="ECO:0000259" key="5">
    <source>
        <dbReference type="PROSITE" id="PS50003"/>
    </source>
</evidence>
<feature type="compositionally biased region" description="Polar residues" evidence="3">
    <location>
        <begin position="360"/>
        <end position="406"/>
    </location>
</feature>
<dbReference type="PROSITE" id="PS50105">
    <property type="entry name" value="SAM_DOMAIN"/>
    <property type="match status" value="1"/>
</dbReference>
<dbReference type="SMART" id="SM00454">
    <property type="entry name" value="SAM"/>
    <property type="match status" value="1"/>
</dbReference>
<feature type="compositionally biased region" description="Polar residues" evidence="3">
    <location>
        <begin position="105"/>
        <end position="115"/>
    </location>
</feature>
<feature type="domain" description="SAM" evidence="6">
    <location>
        <begin position="230"/>
        <end position="296"/>
    </location>
</feature>
<feature type="compositionally biased region" description="Low complexity" evidence="3">
    <location>
        <begin position="120"/>
        <end position="135"/>
    </location>
</feature>
<keyword evidence="8" id="KW-1185">Reference proteome</keyword>
<evidence type="ECO:0000313" key="8">
    <source>
        <dbReference type="Proteomes" id="UP000192596"/>
    </source>
</evidence>
<feature type="region of interest" description="Disordered" evidence="3">
    <location>
        <begin position="649"/>
        <end position="739"/>
    </location>
</feature>
<evidence type="ECO:0000256" key="3">
    <source>
        <dbReference type="SAM" id="MobiDB-lite"/>
    </source>
</evidence>
<dbReference type="Gene3D" id="2.30.29.30">
    <property type="entry name" value="Pleckstrin-homology domain (PH domain)/Phosphotyrosine-binding domain (PTB)"/>
    <property type="match status" value="1"/>
</dbReference>
<feature type="domain" description="SH3" evidence="4">
    <location>
        <begin position="10"/>
        <end position="74"/>
    </location>
</feature>
<dbReference type="EMBL" id="NAJO01000068">
    <property type="protein sequence ID" value="OQN96312.1"/>
    <property type="molecule type" value="Genomic_DNA"/>
</dbReference>
<dbReference type="Pfam" id="PF14604">
    <property type="entry name" value="SH3_9"/>
    <property type="match status" value="1"/>
</dbReference>
<feature type="domain" description="PH" evidence="5">
    <location>
        <begin position="750"/>
        <end position="898"/>
    </location>
</feature>
<dbReference type="STRING" id="1507870.A0A1V8SB15"/>
<reference evidence="8" key="1">
    <citation type="submission" date="2017-03" db="EMBL/GenBank/DDBJ databases">
        <title>Genomes of endolithic fungi from Antarctica.</title>
        <authorList>
            <person name="Coleine C."/>
            <person name="Masonjones S."/>
            <person name="Stajich J.E."/>
        </authorList>
    </citation>
    <scope>NUCLEOTIDE SEQUENCE [LARGE SCALE GENOMIC DNA]</scope>
    <source>
        <strain evidence="8">CCFEE 5527</strain>
    </source>
</reference>
<evidence type="ECO:0008006" key="9">
    <source>
        <dbReference type="Google" id="ProtNLM"/>
    </source>
</evidence>
<comment type="caution">
    <text evidence="7">The sequence shown here is derived from an EMBL/GenBank/DDBJ whole genome shotgun (WGS) entry which is preliminary data.</text>
</comment>
<feature type="compositionally biased region" description="Polar residues" evidence="3">
    <location>
        <begin position="510"/>
        <end position="531"/>
    </location>
</feature>
<dbReference type="InParanoid" id="A0A1V8SB15"/>
<dbReference type="Pfam" id="PF07647">
    <property type="entry name" value="SAM_2"/>
    <property type="match status" value="1"/>
</dbReference>
<feature type="compositionally biased region" description="Polar residues" evidence="3">
    <location>
        <begin position="414"/>
        <end position="430"/>
    </location>
</feature>
<feature type="region of interest" description="Disordered" evidence="3">
    <location>
        <begin position="75"/>
        <end position="155"/>
    </location>
</feature>
<dbReference type="InterPro" id="IPR037370">
    <property type="entry name" value="Pleckstrin"/>
</dbReference>
<dbReference type="PANTHER" id="PTHR12092:SF16">
    <property type="entry name" value="PH DOMAIN-CONTAINING PROTEIN"/>
    <property type="match status" value="1"/>
</dbReference>
<evidence type="ECO:0000313" key="7">
    <source>
        <dbReference type="EMBL" id="OQN96312.1"/>
    </source>
</evidence>
<gene>
    <name evidence="7" type="ORF">B0A48_17568</name>
</gene>
<organism evidence="7 8">
    <name type="scientific">Cryoendolithus antarcticus</name>
    <dbReference type="NCBI Taxonomy" id="1507870"/>
    <lineage>
        <taxon>Eukaryota</taxon>
        <taxon>Fungi</taxon>
        <taxon>Dikarya</taxon>
        <taxon>Ascomycota</taxon>
        <taxon>Pezizomycotina</taxon>
        <taxon>Dothideomycetes</taxon>
        <taxon>Dothideomycetidae</taxon>
        <taxon>Cladosporiales</taxon>
        <taxon>Cladosporiaceae</taxon>
        <taxon>Cryoendolithus</taxon>
    </lineage>
</organism>
<dbReference type="GO" id="GO:0005886">
    <property type="term" value="C:plasma membrane"/>
    <property type="evidence" value="ECO:0007669"/>
    <property type="project" value="TreeGrafter"/>
</dbReference>
<dbReference type="InterPro" id="IPR001660">
    <property type="entry name" value="SAM"/>
</dbReference>
<feature type="compositionally biased region" description="Low complexity" evidence="3">
    <location>
        <begin position="680"/>
        <end position="692"/>
    </location>
</feature>
<dbReference type="SUPFAM" id="SSF47769">
    <property type="entry name" value="SAM/Pointed domain"/>
    <property type="match status" value="1"/>
</dbReference>
<dbReference type="OrthoDB" id="73680at2759"/>
<feature type="compositionally biased region" description="Low complexity" evidence="3">
    <location>
        <begin position="663"/>
        <end position="672"/>
    </location>
</feature>
<feature type="region of interest" description="Disordered" evidence="3">
    <location>
        <begin position="295"/>
        <end position="531"/>
    </location>
</feature>
<feature type="compositionally biased region" description="Low complexity" evidence="3">
    <location>
        <begin position="454"/>
        <end position="484"/>
    </location>
</feature>
<dbReference type="InterPro" id="IPR011993">
    <property type="entry name" value="PH-like_dom_sf"/>
</dbReference>
<feature type="compositionally biased region" description="Polar residues" evidence="3">
    <location>
        <begin position="76"/>
        <end position="91"/>
    </location>
</feature>
<dbReference type="Proteomes" id="UP000192596">
    <property type="component" value="Unassembled WGS sequence"/>
</dbReference>
<evidence type="ECO:0000256" key="2">
    <source>
        <dbReference type="PROSITE-ProRule" id="PRU00192"/>
    </source>
</evidence>
<dbReference type="InterPro" id="IPR036028">
    <property type="entry name" value="SH3-like_dom_sf"/>
</dbReference>
<sequence>MSTGVKVEAKPGSILLVVHDFVARSADELSLAKGDRIELIERDDDFGDGWFLGRHLINGNTGLFPEVYTTPAPKGTLTNGRSLSSDSTATIGTPYDATSAAKPPQQISPVTSKPPQLQRPASASASSPSTSSPMSQIHPSLRTSLPNDPSSYASMQSPVMNETLSVINEHIVDMNTPRTSYSNAPNNRDTMASMGSVYSNQPLNRMSYVPGHETDEEDMHLHSEAEVMSWSPERVAEYLEDNGVERSHCDVFREQEISGDVLLAMEQSSVFMKEFDLGPVGRRLRTWHKIKSLQDETQMSAASHSGGPKSVSEYSVGGASADDTANAGANDLGRTRSTSAASALPRGLATGRQSMVEPYQRSSTMQSYTQPQSATTSSAVSPLQSMTSFSRPENTYRPSAHNIRTMNHTKRHSSVGSIESTIANSITSSRVGHRKQPSIDSKWQPPSAPTSGGTANHNHTASSSSAHPLSNLQTNPTTSSPSSPGDLDKGYFSSNELENRNKPAKPNVLQKKSLSTAATPSESRTNSMLQQPVSAAYTPAQTNEPSREPVSPVASTRFSAATTAVASKFGSLRTLSTPALENKAMTTQEETPVVTKLEYNTPSTLNAIASSPTTTSGASDTSSIKPTRSPTVPQLPFFITKSKVKALRATSERVTPDEKIAVTPSPTSIPSPVKDAAQDSPGGRTGSTTPSTEARSFDMGKSNTRTSSGSGSLMPPPASTRSRPQRKAKKETSAYTRGLLKVPPAEQMKDCDYSGWMKKKSGSLMTTWKPRLFVLKGRRLSYYYSEHDTEEKGLIDISFHNVLAAQNEKLTGLHATVTGAAGSPSSPTGAHTPTNAEQDLKDHPVPTSENGDGIFIFKLTPPKSGRGVTFTKPTVHYFAVNSRQEGRLWMAALMKAVIDRDQDGVVTTTYNQKTISLARARARKERPPALQEEGMTALPQQDIAELDGGHDSRSSVVINEKNGLGIEGLNGDSVTGAEKSSLPVGMEDSTVSSTPDESRSVAPSSIFTASDLDSAMPTEQEREAIAMHAPS</sequence>
<dbReference type="InterPro" id="IPR001452">
    <property type="entry name" value="SH3_domain"/>
</dbReference>
<dbReference type="SUPFAM" id="SSF50044">
    <property type="entry name" value="SH3-domain"/>
    <property type="match status" value="1"/>
</dbReference>
<feature type="region of interest" description="Disordered" evidence="3">
    <location>
        <begin position="605"/>
        <end position="630"/>
    </location>
</feature>
<dbReference type="PANTHER" id="PTHR12092">
    <property type="entry name" value="PLECKSTRIN"/>
    <property type="match status" value="1"/>
</dbReference>
<feature type="compositionally biased region" description="Polar residues" evidence="3">
    <location>
        <begin position="989"/>
        <end position="1008"/>
    </location>
</feature>
<dbReference type="PROSITE" id="PS50003">
    <property type="entry name" value="PH_DOMAIN"/>
    <property type="match status" value="1"/>
</dbReference>
<dbReference type="SMART" id="SM00326">
    <property type="entry name" value="SH3"/>
    <property type="match status" value="1"/>
</dbReference>